<feature type="transmembrane region" description="Helical" evidence="7">
    <location>
        <begin position="177"/>
        <end position="200"/>
    </location>
</feature>
<proteinExistence type="inferred from homology"/>
<evidence type="ECO:0000256" key="4">
    <source>
        <dbReference type="ARBA" id="ARBA00022692"/>
    </source>
</evidence>
<evidence type="ECO:0000313" key="10">
    <source>
        <dbReference type="RefSeq" id="XP_067172873.1"/>
    </source>
</evidence>
<evidence type="ECO:0000256" key="8">
    <source>
        <dbReference type="SAM" id="MobiDB-lite"/>
    </source>
</evidence>
<evidence type="ECO:0000256" key="5">
    <source>
        <dbReference type="ARBA" id="ARBA00022989"/>
    </source>
</evidence>
<keyword evidence="5 7" id="KW-1133">Transmembrane helix</keyword>
<comment type="subcellular location">
    <subcellularLocation>
        <location evidence="1">Endomembrane system</location>
        <topology evidence="1">Multi-pass membrane protein</topology>
    </subcellularLocation>
    <subcellularLocation>
        <location evidence="7">Lysosome membrane</location>
        <topology evidence="7">Multi-pass membrane protein</topology>
    </subcellularLocation>
</comment>
<dbReference type="SUPFAM" id="SSF103473">
    <property type="entry name" value="MFS general substrate transporter"/>
    <property type="match status" value="1"/>
</dbReference>
<keyword evidence="4 7" id="KW-0812">Transmembrane</keyword>
<gene>
    <name evidence="10" type="primary">CLN3</name>
</gene>
<accession>A0ABM4G6P1</accession>
<keyword evidence="7" id="KW-0458">Lysosome</keyword>
<dbReference type="InterPro" id="IPR003492">
    <property type="entry name" value="Battenin_disease_Cln3"/>
</dbReference>
<comment type="caution">
    <text evidence="7">Lacks conserved residue(s) required for the propagation of feature annotation.</text>
</comment>
<dbReference type="PRINTS" id="PR01315">
    <property type="entry name" value="BATTENIN"/>
</dbReference>
<comment type="similarity">
    <text evidence="2 7">Belongs to the battenin family.</text>
</comment>
<feature type="compositionally biased region" description="Basic and acidic residues" evidence="8">
    <location>
        <begin position="19"/>
        <end position="37"/>
    </location>
</feature>
<feature type="compositionally biased region" description="Gly residues" evidence="8">
    <location>
        <begin position="60"/>
        <end position="71"/>
    </location>
</feature>
<evidence type="ECO:0000313" key="9">
    <source>
        <dbReference type="Proteomes" id="UP001652627"/>
    </source>
</evidence>
<name>A0ABM4G6P1_9AVES</name>
<evidence type="ECO:0000256" key="7">
    <source>
        <dbReference type="RuleBase" id="RU361113"/>
    </source>
</evidence>
<dbReference type="PANTHER" id="PTHR10981:SF0">
    <property type="entry name" value="BATTENIN"/>
    <property type="match status" value="1"/>
</dbReference>
<evidence type="ECO:0000256" key="1">
    <source>
        <dbReference type="ARBA" id="ARBA00004127"/>
    </source>
</evidence>
<feature type="transmembrane region" description="Helical" evidence="7">
    <location>
        <begin position="469"/>
        <end position="492"/>
    </location>
</feature>
<sequence length="500" mass="51304">MVTVVTVTTVTGTPPAAGDGHHGNRDPPHRGDGDHGNQEPPAMVTVTVATGTPPPALAARGGGAWGRGGAGLARRHVTPASDGGGERRGRLAAPGRCRGRGAAGASEPPEPPSSRWRDNAAFWILGLCNNFAYVVMLSAAHDILRREPGAEQAPADPPHGANGSVSPYDCNPMSTGAVLLADILPTLLIKLVAPFGLHLLPYSPRAVLCALGAWGSFALVSLSAGVALSLAGVVLASASSGLGEVTFLALASLYPRAAVASWASGTGAAGLGGALAYGALTQAGLGPPRALLPMLAVPQAALLSYFCLLRPPPPPPPPAEQPLLGAPPEPPPPGTKWRVVKGLLKYLVPLTIVYFAEYFINQGLLELLYFPGSALSHAEQYRWYQLAYQAGVFASRSSLRCVRLRRVWLLALLQSVNAGLVLSAVVGRWLPGPAAASALVGYEGLLGGAAYANAFARVALEAPPEQREFAMAVAAVGDALGIALAAGAAVAAHDFFCRHG</sequence>
<keyword evidence="9" id="KW-1185">Reference proteome</keyword>
<dbReference type="InterPro" id="IPR036259">
    <property type="entry name" value="MFS_trans_sf"/>
</dbReference>
<feature type="region of interest" description="Disordered" evidence="8">
    <location>
        <begin position="59"/>
        <end position="115"/>
    </location>
</feature>
<feature type="transmembrane region" description="Helical" evidence="7">
    <location>
        <begin position="407"/>
        <end position="430"/>
    </location>
</feature>
<dbReference type="Proteomes" id="UP001652627">
    <property type="component" value="Chromosome 38"/>
</dbReference>
<feature type="transmembrane region" description="Helical" evidence="7">
    <location>
        <begin position="257"/>
        <end position="278"/>
    </location>
</feature>
<keyword evidence="3" id="KW-0813">Transport</keyword>
<feature type="compositionally biased region" description="Low complexity" evidence="8">
    <location>
        <begin position="1"/>
        <end position="11"/>
    </location>
</feature>
<dbReference type="Pfam" id="PF02487">
    <property type="entry name" value="CLN3"/>
    <property type="match status" value="2"/>
</dbReference>
<protein>
    <recommendedName>
        <fullName evidence="7">Battenin</fullName>
    </recommendedName>
</protein>
<feature type="transmembrane region" description="Helical" evidence="7">
    <location>
        <begin position="207"/>
        <end position="237"/>
    </location>
</feature>
<evidence type="ECO:0000256" key="3">
    <source>
        <dbReference type="ARBA" id="ARBA00022448"/>
    </source>
</evidence>
<feature type="region of interest" description="Disordered" evidence="8">
    <location>
        <begin position="1"/>
        <end position="41"/>
    </location>
</feature>
<keyword evidence="6 7" id="KW-0472">Membrane</keyword>
<organism evidence="9 10">
    <name type="scientific">Apteryx mantelli</name>
    <name type="common">North Island brown kiwi</name>
    <dbReference type="NCBI Taxonomy" id="2696672"/>
    <lineage>
        <taxon>Eukaryota</taxon>
        <taxon>Metazoa</taxon>
        <taxon>Chordata</taxon>
        <taxon>Craniata</taxon>
        <taxon>Vertebrata</taxon>
        <taxon>Euteleostomi</taxon>
        <taxon>Archelosauria</taxon>
        <taxon>Archosauria</taxon>
        <taxon>Dinosauria</taxon>
        <taxon>Saurischia</taxon>
        <taxon>Theropoda</taxon>
        <taxon>Coelurosauria</taxon>
        <taxon>Aves</taxon>
        <taxon>Palaeognathae</taxon>
        <taxon>Apterygiformes</taxon>
        <taxon>Apterygidae</taxon>
        <taxon>Apteryx</taxon>
    </lineage>
</organism>
<dbReference type="RefSeq" id="XP_067172873.1">
    <property type="nucleotide sequence ID" value="XM_067316772.1"/>
</dbReference>
<reference evidence="10" key="1">
    <citation type="submission" date="2025-08" db="UniProtKB">
        <authorList>
            <consortium name="RefSeq"/>
        </authorList>
    </citation>
    <scope>IDENTIFICATION</scope>
    <source>
        <tissue evidence="10">Blood</tissue>
    </source>
</reference>
<evidence type="ECO:0000256" key="6">
    <source>
        <dbReference type="ARBA" id="ARBA00023136"/>
    </source>
</evidence>
<evidence type="ECO:0000256" key="2">
    <source>
        <dbReference type="ARBA" id="ARBA00007467"/>
    </source>
</evidence>
<feature type="transmembrane region" description="Helical" evidence="7">
    <location>
        <begin position="120"/>
        <end position="140"/>
    </location>
</feature>
<dbReference type="PANTHER" id="PTHR10981">
    <property type="entry name" value="BATTENIN"/>
    <property type="match status" value="1"/>
</dbReference>
<dbReference type="GeneID" id="136995482"/>